<dbReference type="Gene3D" id="3.40.50.300">
    <property type="entry name" value="P-loop containing nucleotide triphosphate hydrolases"/>
    <property type="match status" value="1"/>
</dbReference>
<organism evidence="2 3">
    <name type="scientific">Hucho hucho</name>
    <name type="common">huchen</name>
    <dbReference type="NCBI Taxonomy" id="62062"/>
    <lineage>
        <taxon>Eukaryota</taxon>
        <taxon>Metazoa</taxon>
        <taxon>Chordata</taxon>
        <taxon>Craniata</taxon>
        <taxon>Vertebrata</taxon>
        <taxon>Euteleostomi</taxon>
        <taxon>Actinopterygii</taxon>
        <taxon>Neopterygii</taxon>
        <taxon>Teleostei</taxon>
        <taxon>Protacanthopterygii</taxon>
        <taxon>Salmoniformes</taxon>
        <taxon>Salmonidae</taxon>
        <taxon>Salmoninae</taxon>
        <taxon>Hucho</taxon>
    </lineage>
</organism>
<evidence type="ECO:0000313" key="2">
    <source>
        <dbReference type="Ensembl" id="ENSHHUP00000030239.1"/>
    </source>
</evidence>
<reference evidence="3" key="1">
    <citation type="submission" date="2018-06" db="EMBL/GenBank/DDBJ databases">
        <title>Genome assembly of Danube salmon.</title>
        <authorList>
            <person name="Macqueen D.J."/>
            <person name="Gundappa M.K."/>
        </authorList>
    </citation>
    <scope>NUCLEOTIDE SEQUENCE [LARGE SCALE GENOMIC DNA]</scope>
</reference>
<name>A0A4W5LX20_9TELE</name>
<dbReference type="GO" id="GO:0005525">
    <property type="term" value="F:GTP binding"/>
    <property type="evidence" value="ECO:0007669"/>
    <property type="project" value="InterPro"/>
</dbReference>
<proteinExistence type="predicted"/>
<dbReference type="PROSITE" id="PS51719">
    <property type="entry name" value="G_SEPTIN"/>
    <property type="match status" value="1"/>
</dbReference>
<dbReference type="STRING" id="62062.ENSHHUP00000030239"/>
<dbReference type="InterPro" id="IPR027417">
    <property type="entry name" value="P-loop_NTPase"/>
</dbReference>
<dbReference type="Ensembl" id="ENSHHUT00000031493.1">
    <property type="protein sequence ID" value="ENSHHUP00000030239.1"/>
    <property type="gene ID" value="ENSHHUG00000019258.1"/>
</dbReference>
<dbReference type="Proteomes" id="UP000314982">
    <property type="component" value="Unassembled WGS sequence"/>
</dbReference>
<dbReference type="AlphaFoldDB" id="A0A4W5LX20"/>
<dbReference type="PANTHER" id="PTHR18884">
    <property type="entry name" value="SEPTIN"/>
    <property type="match status" value="1"/>
</dbReference>
<accession>A0A4W5LX20</accession>
<feature type="domain" description="Septin-type G" evidence="1">
    <location>
        <begin position="1"/>
        <end position="109"/>
    </location>
</feature>
<dbReference type="Pfam" id="PF00735">
    <property type="entry name" value="Septin"/>
    <property type="match status" value="1"/>
</dbReference>
<protein>
    <recommendedName>
        <fullName evidence="1">Septin-type G domain-containing protein</fullName>
    </recommendedName>
</protein>
<evidence type="ECO:0000313" key="3">
    <source>
        <dbReference type="Proteomes" id="UP000314982"/>
    </source>
</evidence>
<evidence type="ECO:0000259" key="1">
    <source>
        <dbReference type="PROSITE" id="PS51719"/>
    </source>
</evidence>
<reference evidence="2" key="2">
    <citation type="submission" date="2025-08" db="UniProtKB">
        <authorList>
            <consortium name="Ensembl"/>
        </authorList>
    </citation>
    <scope>IDENTIFICATION</scope>
</reference>
<reference evidence="2" key="3">
    <citation type="submission" date="2025-09" db="UniProtKB">
        <authorList>
            <consortium name="Ensembl"/>
        </authorList>
    </citation>
    <scope>IDENTIFICATION</scope>
</reference>
<sequence length="109" mass="12908">MKRLHEKVNIIPLIAKADTMTPEECQQFKKQIMREITEHKIQIYEFPETNDEEENKMVKKIKVWIPPTHTQLLFSTPKMELNRKKLVKMNTTLSLSRSRNVVFTALLKA</sequence>
<dbReference type="InterPro" id="IPR030379">
    <property type="entry name" value="G_SEPTIN_dom"/>
</dbReference>
<keyword evidence="3" id="KW-1185">Reference proteome</keyword>
<dbReference type="GeneTree" id="ENSGT00940000154222"/>